<accession>A0A6P8EPX7</accession>
<dbReference type="GO" id="GO:0005737">
    <property type="term" value="C:cytoplasm"/>
    <property type="evidence" value="ECO:0007669"/>
    <property type="project" value="UniProtKB-SubCell"/>
</dbReference>
<keyword evidence="2" id="KW-0963">Cytoplasm</keyword>
<dbReference type="PANTHER" id="PTHR24106">
    <property type="entry name" value="NACHT, LRR AND CARD DOMAINS-CONTAINING"/>
    <property type="match status" value="1"/>
</dbReference>
<evidence type="ECO:0000256" key="5">
    <source>
        <dbReference type="ARBA" id="ARBA00022741"/>
    </source>
</evidence>
<name>A0A6P8EPX7_CLUHA</name>
<dbReference type="InterPro" id="IPR043136">
    <property type="entry name" value="B30.2/SPRY_sf"/>
</dbReference>
<keyword evidence="5" id="KW-0547">Nucleotide-binding</keyword>
<dbReference type="Gene3D" id="3.80.10.10">
    <property type="entry name" value="Ribonuclease Inhibitor"/>
    <property type="match status" value="2"/>
</dbReference>
<dbReference type="Pfam" id="PF00622">
    <property type="entry name" value="SPRY"/>
    <property type="match status" value="1"/>
</dbReference>
<evidence type="ECO:0000256" key="4">
    <source>
        <dbReference type="ARBA" id="ARBA00022737"/>
    </source>
</evidence>
<comment type="subcellular location">
    <subcellularLocation>
        <location evidence="1">Cytoplasm</location>
    </subcellularLocation>
</comment>
<evidence type="ECO:0000256" key="3">
    <source>
        <dbReference type="ARBA" id="ARBA00022614"/>
    </source>
</evidence>
<dbReference type="OrthoDB" id="120976at2759"/>
<dbReference type="Proteomes" id="UP000515152">
    <property type="component" value="Chromosome 24"/>
</dbReference>
<evidence type="ECO:0000256" key="7">
    <source>
        <dbReference type="SAM" id="Phobius"/>
    </source>
</evidence>
<protein>
    <submittedName>
        <fullName evidence="10">NACHT, LRR and PYD domains-containing protein 12-like</fullName>
    </submittedName>
</protein>
<dbReference type="Pfam" id="PF17779">
    <property type="entry name" value="WHD_NOD2"/>
    <property type="match status" value="1"/>
</dbReference>
<dbReference type="InterPro" id="IPR051261">
    <property type="entry name" value="NLR"/>
</dbReference>
<keyword evidence="3" id="KW-0433">Leucine-rich repeat</keyword>
<evidence type="ECO:0000313" key="10">
    <source>
        <dbReference type="RefSeq" id="XP_031418223.1"/>
    </source>
</evidence>
<dbReference type="RefSeq" id="XP_031418223.1">
    <property type="nucleotide sequence ID" value="XM_031562363.2"/>
</dbReference>
<evidence type="ECO:0000313" key="9">
    <source>
        <dbReference type="Proteomes" id="UP000515152"/>
    </source>
</evidence>
<dbReference type="InterPro" id="IPR032675">
    <property type="entry name" value="LRR_dom_sf"/>
</dbReference>
<dbReference type="Gene3D" id="2.60.120.920">
    <property type="match status" value="1"/>
</dbReference>
<keyword evidence="4" id="KW-0677">Repeat</keyword>
<dbReference type="InterPro" id="IPR001611">
    <property type="entry name" value="Leu-rich_rpt"/>
</dbReference>
<dbReference type="InterPro" id="IPR003877">
    <property type="entry name" value="SPRY_dom"/>
</dbReference>
<sequence>MDNFTSSSAGLVPSEHIDRFTDIRGFNDEDKVEYFKKKLGDDPHAEKIIAQVKTTRSLFIMCHIPIFCCITATVMQYIMAQGNFEQIPKTLTEMYVHFLCTQLKMTNHKFVGNKIMVMKDFLAENKDGILKLAELAFRKLEGTEGSILFYKDDLSQCGIDLEEASVLSGLCTEVFKVEPVMFQKRFYSFVHLSIQEFLAALHVFASFLKKDIEALKPFLEERPKKVFLYQLLKSAISKALQSNNGHLDLFVRFLVGISLDSNQTFLEGLLPEPLDEDKEDNIKSMELTVKHIKSLVRDDLSPERFINLMNCLTEMKDNSVHKELQRYLQYVKSPETELEPAHCSALANMTLLLEEPMEEFDLRRYNVGDEGRKRLMPAVRWCKKARLAECELTADCGEIVTSALQSEHSPLRVLDLEMSHLTEPGLTAVCSGLTTPHCKLQALSLAGCRRTSDFMCVALGTALLSISSHLTELDLSYNMLCSDDMRALASGLKNPGCKVEKLRLRKCSLTDHGCEMLASVLCSDPCSLRELDLRDNKLKDTGIELLSEAMKTPQCNLENLRLAGCNLTESSWRRLTSVFQGELDLSESSLQLSELEQLSAALRSPDCRVNTLRLTMCFLKDGHCEVLSSVLSSDGSHLRELDLRDNDLQDSGIELLSSGLKSSQCSLERLRLSFCGVTEKGCESLASALSANPSYLRELDLSYNHPGETGVRLLTERKDDPDCKLETLNVEKDAECWMKSGLRKYACELTMDTNTMNKQLYLSEGNRRVKCEFGEHDYPFHPERFENVEQVLATEGFKGRCYWEAEWEGFRVYLGMTYKDVERQGGKGRLGHNEKSWALRCDYIGSVLEVNSYSAYHNGDMTIIESPGCVSSTRVGVYLDWPAGTLSFYGVSSDTLTHLHTFRHRFTEPLYPGIGFVSDFHTEDSVFLCKIE</sequence>
<keyword evidence="9" id="KW-1185">Reference proteome</keyword>
<dbReference type="GO" id="GO:0005524">
    <property type="term" value="F:ATP binding"/>
    <property type="evidence" value="ECO:0007669"/>
    <property type="project" value="UniProtKB-KW"/>
</dbReference>
<dbReference type="CDD" id="cd16040">
    <property type="entry name" value="SPRY_PRY_SNTX"/>
    <property type="match status" value="1"/>
</dbReference>
<gene>
    <name evidence="10" type="primary">LOC105909342</name>
</gene>
<dbReference type="AlphaFoldDB" id="A0A6P8EPX7"/>
<dbReference type="SUPFAM" id="SSF49899">
    <property type="entry name" value="Concanavalin A-like lectins/glucanases"/>
    <property type="match status" value="1"/>
</dbReference>
<dbReference type="SUPFAM" id="SSF52047">
    <property type="entry name" value="RNI-like"/>
    <property type="match status" value="2"/>
</dbReference>
<evidence type="ECO:0000256" key="6">
    <source>
        <dbReference type="ARBA" id="ARBA00022840"/>
    </source>
</evidence>
<keyword evidence="7" id="KW-0472">Membrane</keyword>
<dbReference type="KEGG" id="char:105909342"/>
<dbReference type="InterPro" id="IPR006574">
    <property type="entry name" value="PRY"/>
</dbReference>
<dbReference type="InterPro" id="IPR013320">
    <property type="entry name" value="ConA-like_dom_sf"/>
</dbReference>
<dbReference type="PROSITE" id="PS50188">
    <property type="entry name" value="B302_SPRY"/>
    <property type="match status" value="1"/>
</dbReference>
<keyword evidence="6" id="KW-0067">ATP-binding</keyword>
<feature type="domain" description="B30.2/SPRY" evidence="8">
    <location>
        <begin position="729"/>
        <end position="932"/>
    </location>
</feature>
<evidence type="ECO:0000259" key="8">
    <source>
        <dbReference type="PROSITE" id="PS50188"/>
    </source>
</evidence>
<dbReference type="Pfam" id="PF17776">
    <property type="entry name" value="NLRC4_HD2"/>
    <property type="match status" value="1"/>
</dbReference>
<dbReference type="PRINTS" id="PR01407">
    <property type="entry name" value="BUTYPHLNCDUF"/>
</dbReference>
<dbReference type="InterPro" id="IPR001870">
    <property type="entry name" value="B30.2/SPRY"/>
</dbReference>
<feature type="transmembrane region" description="Helical" evidence="7">
    <location>
        <begin position="58"/>
        <end position="79"/>
    </location>
</feature>
<evidence type="ECO:0000256" key="2">
    <source>
        <dbReference type="ARBA" id="ARBA00022490"/>
    </source>
</evidence>
<dbReference type="InterPro" id="IPR003879">
    <property type="entry name" value="Butyrophylin_SPRY"/>
</dbReference>
<dbReference type="InterPro" id="IPR041267">
    <property type="entry name" value="NLRP_HD2"/>
</dbReference>
<dbReference type="SMART" id="SM00589">
    <property type="entry name" value="PRY"/>
    <property type="match status" value="1"/>
</dbReference>
<evidence type="ECO:0000256" key="1">
    <source>
        <dbReference type="ARBA" id="ARBA00004496"/>
    </source>
</evidence>
<dbReference type="InterPro" id="IPR041075">
    <property type="entry name" value="NOD1/2_WH"/>
</dbReference>
<organism evidence="9 10">
    <name type="scientific">Clupea harengus</name>
    <name type="common">Atlantic herring</name>
    <dbReference type="NCBI Taxonomy" id="7950"/>
    <lineage>
        <taxon>Eukaryota</taxon>
        <taxon>Metazoa</taxon>
        <taxon>Chordata</taxon>
        <taxon>Craniata</taxon>
        <taxon>Vertebrata</taxon>
        <taxon>Euteleostomi</taxon>
        <taxon>Actinopterygii</taxon>
        <taxon>Neopterygii</taxon>
        <taxon>Teleostei</taxon>
        <taxon>Clupei</taxon>
        <taxon>Clupeiformes</taxon>
        <taxon>Clupeoidei</taxon>
        <taxon>Clupeidae</taxon>
        <taxon>Clupea</taxon>
    </lineage>
</organism>
<dbReference type="GeneID" id="105909342"/>
<keyword evidence="7" id="KW-0812">Transmembrane</keyword>
<dbReference type="SMART" id="SM00368">
    <property type="entry name" value="LRR_RI"/>
    <property type="match status" value="10"/>
</dbReference>
<reference evidence="10" key="1">
    <citation type="submission" date="2025-08" db="UniProtKB">
        <authorList>
            <consortium name="RefSeq"/>
        </authorList>
    </citation>
    <scope>IDENTIFICATION</scope>
</reference>
<keyword evidence="7" id="KW-1133">Transmembrane helix</keyword>
<proteinExistence type="predicted"/>
<dbReference type="Pfam" id="PF13516">
    <property type="entry name" value="LRR_6"/>
    <property type="match status" value="4"/>
</dbReference>
<dbReference type="Pfam" id="PF13765">
    <property type="entry name" value="PRY"/>
    <property type="match status" value="1"/>
</dbReference>
<dbReference type="SMART" id="SM00449">
    <property type="entry name" value="SPRY"/>
    <property type="match status" value="1"/>
</dbReference>